<dbReference type="AlphaFoldDB" id="A0ABD3XAD0"/>
<gene>
    <name evidence="2" type="ORF">ACJMK2_029508</name>
</gene>
<feature type="region of interest" description="Disordered" evidence="1">
    <location>
        <begin position="123"/>
        <end position="179"/>
    </location>
</feature>
<reference evidence="2 3" key="1">
    <citation type="submission" date="2024-11" db="EMBL/GenBank/DDBJ databases">
        <title>Chromosome-level genome assembly of the freshwater bivalve Anodonta woodiana.</title>
        <authorList>
            <person name="Chen X."/>
        </authorList>
    </citation>
    <scope>NUCLEOTIDE SEQUENCE [LARGE SCALE GENOMIC DNA]</scope>
    <source>
        <strain evidence="2">MN2024</strain>
        <tissue evidence="2">Gills</tissue>
    </source>
</reference>
<accession>A0ABD3XAD0</accession>
<dbReference type="SUPFAM" id="SSF57924">
    <property type="entry name" value="Inhibitor of apoptosis (IAP) repeat"/>
    <property type="match status" value="1"/>
</dbReference>
<proteinExistence type="predicted"/>
<protein>
    <submittedName>
        <fullName evidence="2">Uncharacterized protein</fullName>
    </submittedName>
</protein>
<dbReference type="Proteomes" id="UP001634394">
    <property type="component" value="Unassembled WGS sequence"/>
</dbReference>
<evidence type="ECO:0000313" key="2">
    <source>
        <dbReference type="EMBL" id="KAL3883219.1"/>
    </source>
</evidence>
<keyword evidence="3" id="KW-1185">Reference proteome</keyword>
<dbReference type="PANTHER" id="PTHR46914:SF1">
    <property type="entry name" value="BACULOVIRAL IAP REPEAT-CONTAINING PROTEIN 1"/>
    <property type="match status" value="1"/>
</dbReference>
<comment type="caution">
    <text evidence="2">The sequence shown here is derived from an EMBL/GenBank/DDBJ whole genome shotgun (WGS) entry which is preliminary data.</text>
</comment>
<sequence length="253" mass="28336">MSVNNQVRYGRILRPHCGNVKFPFFADDNMRLDSFRTWRGHQDRDLRNLVENGFFYTNVGDIVQCYVCGIVIGTWTVEMDPFLEHVRNAPYCRHLPELHNLEVIAEIKDQIFGIDRMRVPSNIPLDRNNDGFTGRRVKTTGHSSTDPPIYAGHSDHGDGQSDSSRISHEQGSGDAGDMATASVTEECAGELTRCLNSPGVHIGDVLNSPAALSLLQNGYDKESVTRAVVDLCEQGHMDFKSKDLLELINSWEE</sequence>
<dbReference type="Pfam" id="PF00653">
    <property type="entry name" value="BIR"/>
    <property type="match status" value="1"/>
</dbReference>
<dbReference type="InterPro" id="IPR028789">
    <property type="entry name" value="Naip"/>
</dbReference>
<dbReference type="PANTHER" id="PTHR46914">
    <property type="entry name" value="BACULOVIRAL IAP REPEAT-CONTAINING PROTEIN 1"/>
    <property type="match status" value="1"/>
</dbReference>
<evidence type="ECO:0000256" key="1">
    <source>
        <dbReference type="SAM" id="MobiDB-lite"/>
    </source>
</evidence>
<name>A0ABD3XAD0_SINWO</name>
<evidence type="ECO:0000313" key="3">
    <source>
        <dbReference type="Proteomes" id="UP001634394"/>
    </source>
</evidence>
<dbReference type="CDD" id="cd00022">
    <property type="entry name" value="BIR"/>
    <property type="match status" value="1"/>
</dbReference>
<dbReference type="InterPro" id="IPR001370">
    <property type="entry name" value="BIR_rpt"/>
</dbReference>
<organism evidence="2 3">
    <name type="scientific">Sinanodonta woodiana</name>
    <name type="common">Chinese pond mussel</name>
    <name type="synonym">Anodonta woodiana</name>
    <dbReference type="NCBI Taxonomy" id="1069815"/>
    <lineage>
        <taxon>Eukaryota</taxon>
        <taxon>Metazoa</taxon>
        <taxon>Spiralia</taxon>
        <taxon>Lophotrochozoa</taxon>
        <taxon>Mollusca</taxon>
        <taxon>Bivalvia</taxon>
        <taxon>Autobranchia</taxon>
        <taxon>Heteroconchia</taxon>
        <taxon>Palaeoheterodonta</taxon>
        <taxon>Unionida</taxon>
        <taxon>Unionoidea</taxon>
        <taxon>Unionidae</taxon>
        <taxon>Unioninae</taxon>
        <taxon>Sinanodonta</taxon>
    </lineage>
</organism>
<dbReference type="EMBL" id="JBJQND010000003">
    <property type="protein sequence ID" value="KAL3883219.1"/>
    <property type="molecule type" value="Genomic_DNA"/>
</dbReference>
<dbReference type="Gene3D" id="1.10.1170.10">
    <property type="entry name" value="Inhibitor Of Apoptosis Protein (2mihbC-IAP-1), Chain A"/>
    <property type="match status" value="1"/>
</dbReference>
<dbReference type="PROSITE" id="PS50143">
    <property type="entry name" value="BIR_REPEAT_2"/>
    <property type="match status" value="1"/>
</dbReference>
<dbReference type="SMART" id="SM00238">
    <property type="entry name" value="BIR"/>
    <property type="match status" value="1"/>
</dbReference>